<reference evidence="1 2" key="1">
    <citation type="submission" date="2017-12" db="EMBL/GenBank/DDBJ databases">
        <title>Comparative genomics of Botrytis spp.</title>
        <authorList>
            <person name="Valero-Jimenez C.A."/>
            <person name="Tapia P."/>
            <person name="Veloso J."/>
            <person name="Silva-Moreno E."/>
            <person name="Staats M."/>
            <person name="Valdes J.H."/>
            <person name="Van Kan J.A.L."/>
        </authorList>
    </citation>
    <scope>NUCLEOTIDE SEQUENCE [LARGE SCALE GENOMIC DNA]</scope>
    <source>
        <strain evidence="1 2">Bt9001</strain>
    </source>
</reference>
<name>A0A4Z1EF61_9HELO</name>
<evidence type="ECO:0000313" key="2">
    <source>
        <dbReference type="Proteomes" id="UP000297777"/>
    </source>
</evidence>
<dbReference type="AlphaFoldDB" id="A0A4Z1EF61"/>
<accession>A0A4Z1EF61</accession>
<dbReference type="OrthoDB" id="3544586at2759"/>
<dbReference type="EMBL" id="PQXH01000229">
    <property type="protein sequence ID" value="TGO08041.1"/>
    <property type="molecule type" value="Genomic_DNA"/>
</dbReference>
<sequence>MGKLTTHEERVAELRARLSGQVPNRTSRRNNRVAFTRPNPMLTAALHAASREVDGVELSPVEVRLVQMLTIFATDQEVAEYGKIYTETKGQAGKGTLSGTIFSGVALNMNADTPYTDDDMIADARAMTGDLLAMPENKILRVYGSAQWSRKQNDSAFGPKNEIYWAVASGSDRQSQKYFKTPEYGSVESGSQRTLGQEYFKGGVEEFLAGHIECWEADDSGSGFYRKLVETLGKISEWCIDAAVKANATDDWGDEYGSTGKAAAIMALVGICAGLVSALLDWLTNDDDLVFRREIAFTNSALIAWKGANKEMSFIFDGGSQGKHELWMTCYQPIFSLLP</sequence>
<protein>
    <submittedName>
        <fullName evidence="1">Uncharacterized protein</fullName>
    </submittedName>
</protein>
<evidence type="ECO:0000313" key="1">
    <source>
        <dbReference type="EMBL" id="TGO08041.1"/>
    </source>
</evidence>
<proteinExistence type="predicted"/>
<keyword evidence="2" id="KW-1185">Reference proteome</keyword>
<organism evidence="1 2">
    <name type="scientific">Botrytis tulipae</name>
    <dbReference type="NCBI Taxonomy" id="87230"/>
    <lineage>
        <taxon>Eukaryota</taxon>
        <taxon>Fungi</taxon>
        <taxon>Dikarya</taxon>
        <taxon>Ascomycota</taxon>
        <taxon>Pezizomycotina</taxon>
        <taxon>Leotiomycetes</taxon>
        <taxon>Helotiales</taxon>
        <taxon>Sclerotiniaceae</taxon>
        <taxon>Botrytis</taxon>
    </lineage>
</organism>
<dbReference type="Proteomes" id="UP000297777">
    <property type="component" value="Unassembled WGS sequence"/>
</dbReference>
<gene>
    <name evidence="1" type="ORF">BTUL_0229g00080</name>
</gene>
<comment type="caution">
    <text evidence="1">The sequence shown here is derived from an EMBL/GenBank/DDBJ whole genome shotgun (WGS) entry which is preliminary data.</text>
</comment>